<dbReference type="Gene3D" id="1.20.1250.20">
    <property type="entry name" value="MFS general substrate transporter like domains"/>
    <property type="match status" value="1"/>
</dbReference>
<evidence type="ECO:0000313" key="4">
    <source>
        <dbReference type="EMBL" id="QKS59188.1"/>
    </source>
</evidence>
<feature type="transmembrane region" description="Helical" evidence="2">
    <location>
        <begin position="134"/>
        <end position="156"/>
    </location>
</feature>
<proteinExistence type="predicted"/>
<dbReference type="PANTHER" id="PTHR23526">
    <property type="entry name" value="INTEGRAL MEMBRANE TRANSPORT PROTEIN-RELATED"/>
    <property type="match status" value="1"/>
</dbReference>
<sequence>MKITLGRQSILLLGVNGLFALAGALSGTFLNVFLWKSRPDYTMLGWFTISQQLAIGITFWLAGKWVKEHNKMAALRLGTACSGIFYLLVLWTEEQAVNWIWPLGLLLGCALGLFWIAFNVVYFEVTDRENRDLFNGWVGLLGSMAGIIGPWFSGFIISRMADNTGYRFIFTVSLVIYIIAVLCSFFLKKRKVSGTYRWSEPIRQLRIPNSPWRPLAKGLFAQGVREGVFAFLIALLVYLATTQEYKLGQFSLITSAVALVSYWAAGKWFKPHYRYKGMFAGGLLLLVVLFPLLWKVTYGTLLFMGIGSAIAMPLYILPMISAGFDMMGTSGENVEKRVELVVLRELCLMCGRLFGLTIFMITAVISPSQQVLIWLIIALGAFPLIGWAFMRKLLLEPLAQEASKEAQ</sequence>
<feature type="transmembrane region" description="Helical" evidence="2">
    <location>
        <begin position="341"/>
        <end position="365"/>
    </location>
</feature>
<dbReference type="AlphaFoldDB" id="A0A2V4WJX2"/>
<dbReference type="Proteomes" id="UP000509327">
    <property type="component" value="Chromosome"/>
</dbReference>
<gene>
    <name evidence="3" type="ORF">DFQ00_101608</name>
    <name evidence="4" type="ORF">HUB98_25310</name>
</gene>
<evidence type="ECO:0000256" key="2">
    <source>
        <dbReference type="SAM" id="Phobius"/>
    </source>
</evidence>
<dbReference type="Pfam" id="PF07690">
    <property type="entry name" value="MFS_1"/>
    <property type="match status" value="1"/>
</dbReference>
<keyword evidence="6" id="KW-1185">Reference proteome</keyword>
<evidence type="ECO:0000313" key="3">
    <source>
        <dbReference type="EMBL" id="PYE52668.1"/>
    </source>
</evidence>
<accession>A0A2V4WJX2</accession>
<dbReference type="GO" id="GO:0022857">
    <property type="term" value="F:transmembrane transporter activity"/>
    <property type="evidence" value="ECO:0007669"/>
    <property type="project" value="InterPro"/>
</dbReference>
<dbReference type="Proteomes" id="UP000247790">
    <property type="component" value="Unassembled WGS sequence"/>
</dbReference>
<dbReference type="SUPFAM" id="SSF103473">
    <property type="entry name" value="MFS general substrate transporter"/>
    <property type="match status" value="1"/>
</dbReference>
<keyword evidence="2" id="KW-0472">Membrane</keyword>
<keyword evidence="2" id="KW-0812">Transmembrane</keyword>
<name>A0A2V4WJX2_PAEBA</name>
<reference evidence="3 5" key="1">
    <citation type="submission" date="2018-06" db="EMBL/GenBank/DDBJ databases">
        <title>Genomic Encyclopedia of Type Strains, Phase III (KMG-III): the genomes of soil and plant-associated and newly described type strains.</title>
        <authorList>
            <person name="Whitman W."/>
        </authorList>
    </citation>
    <scope>NUCLEOTIDE SEQUENCE [LARGE SCALE GENOMIC DNA]</scope>
    <source>
        <strain evidence="3 5">CECT 7022</strain>
    </source>
</reference>
<feature type="transmembrane region" description="Helical" evidence="2">
    <location>
        <begin position="277"/>
        <end position="294"/>
    </location>
</feature>
<evidence type="ECO:0000256" key="1">
    <source>
        <dbReference type="ARBA" id="ARBA00004651"/>
    </source>
</evidence>
<feature type="transmembrane region" description="Helical" evidence="2">
    <location>
        <begin position="371"/>
        <end position="390"/>
    </location>
</feature>
<feature type="transmembrane region" description="Helical" evidence="2">
    <location>
        <begin position="74"/>
        <end position="93"/>
    </location>
</feature>
<evidence type="ECO:0000313" key="6">
    <source>
        <dbReference type="Proteomes" id="UP000509327"/>
    </source>
</evidence>
<evidence type="ECO:0000313" key="5">
    <source>
        <dbReference type="Proteomes" id="UP000247790"/>
    </source>
</evidence>
<keyword evidence="2" id="KW-1133">Transmembrane helix</keyword>
<protein>
    <submittedName>
        <fullName evidence="4">MFS transporter</fullName>
    </submittedName>
    <submittedName>
        <fullName evidence="3">YQGE family putative transporter</fullName>
    </submittedName>
</protein>
<dbReference type="PANTHER" id="PTHR23526:SF2">
    <property type="entry name" value="MAJOR FACILITATOR SUPERFAMILY (MFS) PROFILE DOMAIN-CONTAINING PROTEIN"/>
    <property type="match status" value="1"/>
</dbReference>
<feature type="transmembrane region" description="Helical" evidence="2">
    <location>
        <begin position="99"/>
        <end position="122"/>
    </location>
</feature>
<feature type="transmembrane region" description="Helical" evidence="2">
    <location>
        <begin position="223"/>
        <end position="241"/>
    </location>
</feature>
<dbReference type="OrthoDB" id="2086294at2"/>
<dbReference type="GO" id="GO:0005886">
    <property type="term" value="C:plasma membrane"/>
    <property type="evidence" value="ECO:0007669"/>
    <property type="project" value="UniProtKB-SubCell"/>
</dbReference>
<feature type="transmembrane region" description="Helical" evidence="2">
    <location>
        <begin position="300"/>
        <end position="320"/>
    </location>
</feature>
<dbReference type="RefSeq" id="WP_110894087.1">
    <property type="nucleotide sequence ID" value="NZ_CP054614.1"/>
</dbReference>
<dbReference type="EMBL" id="QJSW01000001">
    <property type="protein sequence ID" value="PYE52668.1"/>
    <property type="molecule type" value="Genomic_DNA"/>
</dbReference>
<feature type="transmembrane region" description="Helical" evidence="2">
    <location>
        <begin position="12"/>
        <end position="35"/>
    </location>
</feature>
<organism evidence="3 5">
    <name type="scientific">Paenibacillus barcinonensis</name>
    <dbReference type="NCBI Taxonomy" id="198119"/>
    <lineage>
        <taxon>Bacteria</taxon>
        <taxon>Bacillati</taxon>
        <taxon>Bacillota</taxon>
        <taxon>Bacilli</taxon>
        <taxon>Bacillales</taxon>
        <taxon>Paenibacillaceae</taxon>
        <taxon>Paenibacillus</taxon>
    </lineage>
</organism>
<feature type="transmembrane region" description="Helical" evidence="2">
    <location>
        <begin position="41"/>
        <end position="62"/>
    </location>
</feature>
<reference evidence="4 6" key="2">
    <citation type="submission" date="2020-06" db="EMBL/GenBank/DDBJ databases">
        <title>Complete genome of Paenibacillus barcinonensis KACC11450.</title>
        <authorList>
            <person name="Kim M."/>
            <person name="Park Y.-J."/>
            <person name="Shin J.-H."/>
        </authorList>
    </citation>
    <scope>NUCLEOTIDE SEQUENCE [LARGE SCALE GENOMIC DNA]</scope>
    <source>
        <strain evidence="4 6">KACC11450</strain>
    </source>
</reference>
<dbReference type="InterPro" id="IPR011701">
    <property type="entry name" value="MFS"/>
</dbReference>
<comment type="subcellular location">
    <subcellularLocation>
        <location evidence="1">Cell membrane</location>
        <topology evidence="1">Multi-pass membrane protein</topology>
    </subcellularLocation>
</comment>
<dbReference type="InterPro" id="IPR036259">
    <property type="entry name" value="MFS_trans_sf"/>
</dbReference>
<dbReference type="EMBL" id="CP054614">
    <property type="protein sequence ID" value="QKS59188.1"/>
    <property type="molecule type" value="Genomic_DNA"/>
</dbReference>
<feature type="transmembrane region" description="Helical" evidence="2">
    <location>
        <begin position="247"/>
        <end position="265"/>
    </location>
</feature>
<feature type="transmembrane region" description="Helical" evidence="2">
    <location>
        <begin position="168"/>
        <end position="187"/>
    </location>
</feature>
<dbReference type="InterPro" id="IPR052528">
    <property type="entry name" value="Sugar_transport-like"/>
</dbReference>